<gene>
    <name evidence="4" type="ORF">NDES1114_LOCUS23202</name>
</gene>
<dbReference type="SUPFAM" id="SSF52540">
    <property type="entry name" value="P-loop containing nucleoside triphosphate hydrolases"/>
    <property type="match status" value="1"/>
</dbReference>
<sequence length="240" mass="25631">MPRGPHSQPNAANVIKLVLAGDAGVGKTLLARQLASPTASGVVDEPVESTVGVDFFTIDVTTRDGLRVAVQLWDTAGQERFRAISKTTFRGAHAVVVLYDVTDVASFNNVADWVATVNAIAPRATIAVVGNKTDLEHLRAVPHGYGAALAERLSVDAGDCVTAPIRHFEISSYTRHRLDAFVCETVSDAADALLARATEAASRQNSTVLSAPKVVETRDASKRQPASKPEGKRRGFWSRC</sequence>
<organism evidence="4">
    <name type="scientific">Neobodo designis</name>
    <name type="common">Flagellated protozoan</name>
    <name type="synonym">Bodo designis</name>
    <dbReference type="NCBI Taxonomy" id="312471"/>
    <lineage>
        <taxon>Eukaryota</taxon>
        <taxon>Discoba</taxon>
        <taxon>Euglenozoa</taxon>
        <taxon>Kinetoplastea</taxon>
        <taxon>Metakinetoplastina</taxon>
        <taxon>Neobodonida</taxon>
        <taxon>Neobodo</taxon>
    </lineage>
</organism>
<dbReference type="PROSITE" id="PS51421">
    <property type="entry name" value="RAS"/>
    <property type="match status" value="1"/>
</dbReference>
<dbReference type="NCBIfam" id="TIGR00231">
    <property type="entry name" value="small_GTP"/>
    <property type="match status" value="1"/>
</dbReference>
<proteinExistence type="predicted"/>
<dbReference type="FunFam" id="3.40.50.300:FF:001447">
    <property type="entry name" value="Ras-related protein Rab-1B"/>
    <property type="match status" value="1"/>
</dbReference>
<dbReference type="SMART" id="SM00173">
    <property type="entry name" value="RAS"/>
    <property type="match status" value="1"/>
</dbReference>
<dbReference type="PANTHER" id="PTHR47977">
    <property type="entry name" value="RAS-RELATED PROTEIN RAB"/>
    <property type="match status" value="1"/>
</dbReference>
<dbReference type="InterPro" id="IPR001806">
    <property type="entry name" value="Small_GTPase"/>
</dbReference>
<feature type="region of interest" description="Disordered" evidence="3">
    <location>
        <begin position="206"/>
        <end position="240"/>
    </location>
</feature>
<dbReference type="PROSITE" id="PS51419">
    <property type="entry name" value="RAB"/>
    <property type="match status" value="1"/>
</dbReference>
<keyword evidence="2" id="KW-0342">GTP-binding</keyword>
<accession>A0A7S1MI73</accession>
<dbReference type="InterPro" id="IPR050227">
    <property type="entry name" value="Rab"/>
</dbReference>
<dbReference type="EMBL" id="HBGF01034627">
    <property type="protein sequence ID" value="CAD9132397.1"/>
    <property type="molecule type" value="Transcribed_RNA"/>
</dbReference>
<reference evidence="4" key="1">
    <citation type="submission" date="2021-01" db="EMBL/GenBank/DDBJ databases">
        <authorList>
            <person name="Corre E."/>
            <person name="Pelletier E."/>
            <person name="Niang G."/>
            <person name="Scheremetjew M."/>
            <person name="Finn R."/>
            <person name="Kale V."/>
            <person name="Holt S."/>
            <person name="Cochrane G."/>
            <person name="Meng A."/>
            <person name="Brown T."/>
            <person name="Cohen L."/>
        </authorList>
    </citation>
    <scope>NUCLEOTIDE SEQUENCE</scope>
    <source>
        <strain evidence="4">CCAP 1951/1</strain>
    </source>
</reference>
<dbReference type="CDD" id="cd00154">
    <property type="entry name" value="Rab"/>
    <property type="match status" value="1"/>
</dbReference>
<evidence type="ECO:0000256" key="3">
    <source>
        <dbReference type="SAM" id="MobiDB-lite"/>
    </source>
</evidence>
<dbReference type="Gene3D" id="3.40.50.300">
    <property type="entry name" value="P-loop containing nucleotide triphosphate hydrolases"/>
    <property type="match status" value="1"/>
</dbReference>
<dbReference type="Pfam" id="PF00071">
    <property type="entry name" value="Ras"/>
    <property type="match status" value="1"/>
</dbReference>
<evidence type="ECO:0000313" key="4">
    <source>
        <dbReference type="EMBL" id="CAD9132397.1"/>
    </source>
</evidence>
<dbReference type="InterPro" id="IPR027417">
    <property type="entry name" value="P-loop_NTPase"/>
</dbReference>
<evidence type="ECO:0000256" key="1">
    <source>
        <dbReference type="ARBA" id="ARBA00022741"/>
    </source>
</evidence>
<protein>
    <submittedName>
        <fullName evidence="4">Uncharacterized protein</fullName>
    </submittedName>
</protein>
<evidence type="ECO:0000256" key="2">
    <source>
        <dbReference type="ARBA" id="ARBA00023134"/>
    </source>
</evidence>
<dbReference type="SMART" id="SM00175">
    <property type="entry name" value="RAB"/>
    <property type="match status" value="1"/>
</dbReference>
<dbReference type="PRINTS" id="PR00449">
    <property type="entry name" value="RASTRNSFRMNG"/>
</dbReference>
<dbReference type="GO" id="GO:0003924">
    <property type="term" value="F:GTPase activity"/>
    <property type="evidence" value="ECO:0007669"/>
    <property type="project" value="InterPro"/>
</dbReference>
<dbReference type="InterPro" id="IPR005225">
    <property type="entry name" value="Small_GTP-bd"/>
</dbReference>
<dbReference type="SMART" id="SM00174">
    <property type="entry name" value="RHO"/>
    <property type="match status" value="1"/>
</dbReference>
<dbReference type="GO" id="GO:0005525">
    <property type="term" value="F:GTP binding"/>
    <property type="evidence" value="ECO:0007669"/>
    <property type="project" value="UniProtKB-KW"/>
</dbReference>
<keyword evidence="1" id="KW-0547">Nucleotide-binding</keyword>
<dbReference type="AlphaFoldDB" id="A0A7S1MI73"/>
<name>A0A7S1MI73_NEODS</name>